<dbReference type="Proteomes" id="UP000729402">
    <property type="component" value="Unassembled WGS sequence"/>
</dbReference>
<reference evidence="1" key="1">
    <citation type="journal article" date="2021" name="bioRxiv">
        <title>Whole Genome Assembly and Annotation of Northern Wild Rice, Zizania palustris L., Supports a Whole Genome Duplication in the Zizania Genus.</title>
        <authorList>
            <person name="Haas M."/>
            <person name="Kono T."/>
            <person name="Macchietto M."/>
            <person name="Millas R."/>
            <person name="McGilp L."/>
            <person name="Shao M."/>
            <person name="Duquette J."/>
            <person name="Hirsch C.N."/>
            <person name="Kimball J."/>
        </authorList>
    </citation>
    <scope>NUCLEOTIDE SEQUENCE</scope>
    <source>
        <tissue evidence="1">Fresh leaf tissue</tissue>
    </source>
</reference>
<proteinExistence type="predicted"/>
<evidence type="ECO:0000313" key="2">
    <source>
        <dbReference type="Proteomes" id="UP000729402"/>
    </source>
</evidence>
<accession>A0A8J5SPU6</accession>
<comment type="caution">
    <text evidence="1">The sequence shown here is derived from an EMBL/GenBank/DDBJ whole genome shotgun (WGS) entry which is preliminary data.</text>
</comment>
<keyword evidence="2" id="KW-1185">Reference proteome</keyword>
<dbReference type="EMBL" id="JAAALK010000282">
    <property type="protein sequence ID" value="KAG8077810.1"/>
    <property type="molecule type" value="Genomic_DNA"/>
</dbReference>
<name>A0A8J5SPU6_ZIZPA</name>
<organism evidence="1 2">
    <name type="scientific">Zizania palustris</name>
    <name type="common">Northern wild rice</name>
    <dbReference type="NCBI Taxonomy" id="103762"/>
    <lineage>
        <taxon>Eukaryota</taxon>
        <taxon>Viridiplantae</taxon>
        <taxon>Streptophyta</taxon>
        <taxon>Embryophyta</taxon>
        <taxon>Tracheophyta</taxon>
        <taxon>Spermatophyta</taxon>
        <taxon>Magnoliopsida</taxon>
        <taxon>Liliopsida</taxon>
        <taxon>Poales</taxon>
        <taxon>Poaceae</taxon>
        <taxon>BOP clade</taxon>
        <taxon>Oryzoideae</taxon>
        <taxon>Oryzeae</taxon>
        <taxon>Zizaniinae</taxon>
        <taxon>Zizania</taxon>
    </lineage>
</organism>
<sequence length="84" mass="9687">MHVAIARFDRADHSSRFPEARKGQACVCGGLLLGQRRYQRGALEKAREELAWVVIHLHVLCPQLFVHLHARTTRPTRSVSYVRR</sequence>
<dbReference type="AlphaFoldDB" id="A0A8J5SPU6"/>
<protein>
    <submittedName>
        <fullName evidence="1">Uncharacterized protein</fullName>
    </submittedName>
</protein>
<reference evidence="1" key="2">
    <citation type="submission" date="2021-02" db="EMBL/GenBank/DDBJ databases">
        <authorList>
            <person name="Kimball J.A."/>
            <person name="Haas M.W."/>
            <person name="Macchietto M."/>
            <person name="Kono T."/>
            <person name="Duquette J."/>
            <person name="Shao M."/>
        </authorList>
    </citation>
    <scope>NUCLEOTIDE SEQUENCE</scope>
    <source>
        <tissue evidence="1">Fresh leaf tissue</tissue>
    </source>
</reference>
<gene>
    <name evidence="1" type="ORF">GUJ93_ZPchr0007g3880</name>
</gene>
<evidence type="ECO:0000313" key="1">
    <source>
        <dbReference type="EMBL" id="KAG8077810.1"/>
    </source>
</evidence>